<dbReference type="Gene3D" id="2.60.120.380">
    <property type="match status" value="1"/>
</dbReference>
<dbReference type="EMBL" id="ABCS01000076">
    <property type="protein sequence ID" value="EDM75983.1"/>
    <property type="molecule type" value="Genomic_DNA"/>
</dbReference>
<reference evidence="2 3" key="1">
    <citation type="submission" date="2007-06" db="EMBL/GenBank/DDBJ databases">
        <authorList>
            <person name="Shimkets L."/>
            <person name="Ferriera S."/>
            <person name="Johnson J."/>
            <person name="Kravitz S."/>
            <person name="Beeson K."/>
            <person name="Sutton G."/>
            <person name="Rogers Y.-H."/>
            <person name="Friedman R."/>
            <person name="Frazier M."/>
            <person name="Venter J.C."/>
        </authorList>
    </citation>
    <scope>NUCLEOTIDE SEQUENCE [LARGE SCALE GENOMIC DNA]</scope>
    <source>
        <strain evidence="2 3">SIR-1</strain>
    </source>
</reference>
<keyword evidence="3" id="KW-1185">Reference proteome</keyword>
<proteinExistence type="predicted"/>
<keyword evidence="1" id="KW-0732">Signal</keyword>
<organism evidence="2 3">
    <name type="scientific">Plesiocystis pacifica SIR-1</name>
    <dbReference type="NCBI Taxonomy" id="391625"/>
    <lineage>
        <taxon>Bacteria</taxon>
        <taxon>Pseudomonadati</taxon>
        <taxon>Myxococcota</taxon>
        <taxon>Polyangia</taxon>
        <taxon>Nannocystales</taxon>
        <taxon>Nannocystaceae</taxon>
        <taxon>Plesiocystis</taxon>
    </lineage>
</organism>
<dbReference type="AlphaFoldDB" id="A6GDU4"/>
<feature type="signal peptide" evidence="1">
    <location>
        <begin position="1"/>
        <end position="22"/>
    </location>
</feature>
<evidence type="ECO:0000313" key="2">
    <source>
        <dbReference type="EMBL" id="EDM75983.1"/>
    </source>
</evidence>
<sequence length="173" mass="17462">MSLRGKVATTLLGAGTAMTLMACYGAPCGADDECFGPIDDTGGPEETCNPQANVTALTPGTTTQGGSLAALAGSDKGSCGGDGDEDVYQWTPPAPGDYRLSVDASMDTVLYVRTPDTVQGGSCGTELACVDDVDGAQNPVVDVTVNDTEPLIVVVDAFGTDGAGDYALTIQEI</sequence>
<evidence type="ECO:0000256" key="1">
    <source>
        <dbReference type="SAM" id="SignalP"/>
    </source>
</evidence>
<accession>A6GDU4</accession>
<dbReference type="STRING" id="391625.PPSIR1_19959"/>
<dbReference type="Proteomes" id="UP000005801">
    <property type="component" value="Unassembled WGS sequence"/>
</dbReference>
<gene>
    <name evidence="2" type="ORF">PPSIR1_19959</name>
</gene>
<evidence type="ECO:0008006" key="4">
    <source>
        <dbReference type="Google" id="ProtNLM"/>
    </source>
</evidence>
<comment type="caution">
    <text evidence="2">The sequence shown here is derived from an EMBL/GenBank/DDBJ whole genome shotgun (WGS) entry which is preliminary data.</text>
</comment>
<feature type="chain" id="PRO_5002697785" description="Lipoprotein" evidence="1">
    <location>
        <begin position="23"/>
        <end position="173"/>
    </location>
</feature>
<dbReference type="PROSITE" id="PS51257">
    <property type="entry name" value="PROKAR_LIPOPROTEIN"/>
    <property type="match status" value="1"/>
</dbReference>
<evidence type="ECO:0000313" key="3">
    <source>
        <dbReference type="Proteomes" id="UP000005801"/>
    </source>
</evidence>
<protein>
    <recommendedName>
        <fullName evidence="4">Lipoprotein</fullName>
    </recommendedName>
</protein>
<name>A6GDU4_9BACT</name>